<protein>
    <submittedName>
        <fullName evidence="7">Uncharacterized protein</fullName>
    </submittedName>
</protein>
<dbReference type="PRINTS" id="PR00411">
    <property type="entry name" value="PNDRDTASEI"/>
</dbReference>
<keyword evidence="8" id="KW-1185">Reference proteome</keyword>
<evidence type="ECO:0000256" key="4">
    <source>
        <dbReference type="SAM" id="SignalP"/>
    </source>
</evidence>
<evidence type="ECO:0000256" key="3">
    <source>
        <dbReference type="ARBA" id="ARBA00022827"/>
    </source>
</evidence>
<dbReference type="STRING" id="112903.SAMN04490178_1058"/>
<evidence type="ECO:0000256" key="2">
    <source>
        <dbReference type="ARBA" id="ARBA00022630"/>
    </source>
</evidence>
<dbReference type="PRINTS" id="PR00368">
    <property type="entry name" value="FADPNR"/>
</dbReference>
<evidence type="ECO:0000313" key="8">
    <source>
        <dbReference type="Proteomes" id="UP000198847"/>
    </source>
</evidence>
<accession>A0A1H8SEE0</accession>
<keyword evidence="4" id="KW-0732">Signal</keyword>
<evidence type="ECO:0000313" key="7">
    <source>
        <dbReference type="EMBL" id="SEO76668.1"/>
    </source>
</evidence>
<sequence length="413" mass="44342">MKRVIIIGGGAAGLMAAVSAAENGAQVTVLEKKPSVGRKLMITGKGRCNITNIADIQACIKNMPGNGSFLYSSFHTFFNQDIIAFLARQGLETKVERGGRVFPASDKAQDVVEAFLRALADLGVQLITGEAVKRILVTDGQVTGVATAQRTYEADAVVLATGGASYPGTGSTGDGYEMAAKLGHQVTPLKPSLVPLEVGEEWIGDIQGLSLKNITATVLYHGKKVAQEFGEMLFTHYGMSGPIILSLSKKVSELLQEQEREEVLIEIDLKPALSEEVLDNRIKRDFEKFSRKQLGNALHELLPASLIPVMIDLAFLDPEKPVHQITKAERQRLLQQLKHLTFTITGTRPVSEAIVTAGGVHVKEVNPATMQSKLITGLYLAGEVLDIDGYTGGFNLQAAFSTGYVAGRSAAVL</sequence>
<keyword evidence="2" id="KW-0285">Flavoprotein</keyword>
<dbReference type="InterPro" id="IPR057661">
    <property type="entry name" value="RsdA/BaiN/AoA(So)_Rossmann"/>
</dbReference>
<dbReference type="RefSeq" id="WP_091744686.1">
    <property type="nucleotide sequence ID" value="NZ_FODY01000005.1"/>
</dbReference>
<dbReference type="PANTHER" id="PTHR42887">
    <property type="entry name" value="OS12G0638800 PROTEIN"/>
    <property type="match status" value="1"/>
</dbReference>
<evidence type="ECO:0000256" key="1">
    <source>
        <dbReference type="ARBA" id="ARBA00001974"/>
    </source>
</evidence>
<evidence type="ECO:0000259" key="6">
    <source>
        <dbReference type="Pfam" id="PF22780"/>
    </source>
</evidence>
<dbReference type="OrthoDB" id="9773233at2"/>
<dbReference type="InterPro" id="IPR004792">
    <property type="entry name" value="BaiN-like"/>
</dbReference>
<dbReference type="Gene3D" id="3.50.50.60">
    <property type="entry name" value="FAD/NAD(P)-binding domain"/>
    <property type="match status" value="1"/>
</dbReference>
<gene>
    <name evidence="7" type="ORF">SAMN04490178_1058</name>
</gene>
<feature type="chain" id="PRO_5011686142" evidence="4">
    <location>
        <begin position="21"/>
        <end position="413"/>
    </location>
</feature>
<dbReference type="Pfam" id="PF03486">
    <property type="entry name" value="HI0933_like"/>
    <property type="match status" value="1"/>
</dbReference>
<organism evidence="7 8">
    <name type="scientific">Propionispora vibrioides</name>
    <dbReference type="NCBI Taxonomy" id="112903"/>
    <lineage>
        <taxon>Bacteria</taxon>
        <taxon>Bacillati</taxon>
        <taxon>Bacillota</taxon>
        <taxon>Negativicutes</taxon>
        <taxon>Selenomonadales</taxon>
        <taxon>Sporomusaceae</taxon>
        <taxon>Propionispora</taxon>
    </lineage>
</organism>
<feature type="domain" description="RsdA/BaiN/AoA(So)-like insert" evidence="6">
    <location>
        <begin position="190"/>
        <end position="355"/>
    </location>
</feature>
<dbReference type="EMBL" id="FODY01000005">
    <property type="protein sequence ID" value="SEO76668.1"/>
    <property type="molecule type" value="Genomic_DNA"/>
</dbReference>
<reference evidence="7 8" key="1">
    <citation type="submission" date="2016-10" db="EMBL/GenBank/DDBJ databases">
        <authorList>
            <person name="de Groot N.N."/>
        </authorList>
    </citation>
    <scope>NUCLEOTIDE SEQUENCE [LARGE SCALE GENOMIC DNA]</scope>
    <source>
        <strain evidence="7 8">DSM 13305</strain>
    </source>
</reference>
<keyword evidence="3" id="KW-0274">FAD</keyword>
<name>A0A1H8SEE0_9FIRM</name>
<dbReference type="Pfam" id="PF22780">
    <property type="entry name" value="HI0933_like_1st"/>
    <property type="match status" value="1"/>
</dbReference>
<feature type="domain" description="RsdA/BaiN/AoA(So)-like Rossmann fold-like" evidence="5">
    <location>
        <begin position="3"/>
        <end position="408"/>
    </location>
</feature>
<dbReference type="Gene3D" id="1.10.8.260">
    <property type="entry name" value="HI0933 insert domain-like"/>
    <property type="match status" value="1"/>
</dbReference>
<dbReference type="NCBIfam" id="TIGR00275">
    <property type="entry name" value="aminoacetone oxidase family FAD-binding enzyme"/>
    <property type="match status" value="1"/>
</dbReference>
<dbReference type="SUPFAM" id="SSF160996">
    <property type="entry name" value="HI0933 insert domain-like"/>
    <property type="match status" value="1"/>
</dbReference>
<proteinExistence type="predicted"/>
<comment type="cofactor">
    <cofactor evidence="1">
        <name>FAD</name>
        <dbReference type="ChEBI" id="CHEBI:57692"/>
    </cofactor>
</comment>
<dbReference type="InterPro" id="IPR036188">
    <property type="entry name" value="FAD/NAD-bd_sf"/>
</dbReference>
<evidence type="ECO:0000259" key="5">
    <source>
        <dbReference type="Pfam" id="PF03486"/>
    </source>
</evidence>
<dbReference type="InterPro" id="IPR023166">
    <property type="entry name" value="BaiN-like_dom_sf"/>
</dbReference>
<dbReference type="SUPFAM" id="SSF51905">
    <property type="entry name" value="FAD/NAD(P)-binding domain"/>
    <property type="match status" value="1"/>
</dbReference>
<dbReference type="AlphaFoldDB" id="A0A1H8SEE0"/>
<dbReference type="InterPro" id="IPR055178">
    <property type="entry name" value="RsdA/BaiN/AoA(So)-like_dom"/>
</dbReference>
<dbReference type="Gene3D" id="2.40.30.10">
    <property type="entry name" value="Translation factors"/>
    <property type="match status" value="1"/>
</dbReference>
<dbReference type="Proteomes" id="UP000198847">
    <property type="component" value="Unassembled WGS sequence"/>
</dbReference>
<dbReference type="PANTHER" id="PTHR42887:SF2">
    <property type="entry name" value="OS12G0638800 PROTEIN"/>
    <property type="match status" value="1"/>
</dbReference>
<feature type="signal peptide" evidence="4">
    <location>
        <begin position="1"/>
        <end position="20"/>
    </location>
</feature>